<evidence type="ECO:0000313" key="3">
    <source>
        <dbReference type="EMBL" id="NUW39431.1"/>
    </source>
</evidence>
<dbReference type="PROSITE" id="PS50846">
    <property type="entry name" value="HMA_2"/>
    <property type="match status" value="1"/>
</dbReference>
<dbReference type="AlphaFoldDB" id="A0A7Y6IJQ1"/>
<comment type="caution">
    <text evidence="3">The sequence shown here is derived from an EMBL/GenBank/DDBJ whole genome shotgun (WGS) entry which is preliminary data.</text>
</comment>
<evidence type="ECO:0000313" key="4">
    <source>
        <dbReference type="Proteomes" id="UP000546126"/>
    </source>
</evidence>
<reference evidence="3 4" key="1">
    <citation type="submission" date="2020-06" db="EMBL/GenBank/DDBJ databases">
        <authorList>
            <person name="Chanama M."/>
        </authorList>
    </citation>
    <scope>NUCLEOTIDE SEQUENCE [LARGE SCALE GENOMIC DNA]</scope>
    <source>
        <strain evidence="3 4">TBRC6557</strain>
    </source>
</reference>
<dbReference type="Pfam" id="PF00403">
    <property type="entry name" value="HMA"/>
    <property type="match status" value="1"/>
</dbReference>
<dbReference type="InterPro" id="IPR006121">
    <property type="entry name" value="HMA_dom"/>
</dbReference>
<dbReference type="Gene3D" id="3.30.70.100">
    <property type="match status" value="1"/>
</dbReference>
<dbReference type="CDD" id="cd00371">
    <property type="entry name" value="HMA"/>
    <property type="match status" value="1"/>
</dbReference>
<dbReference type="GO" id="GO:0046872">
    <property type="term" value="F:metal ion binding"/>
    <property type="evidence" value="ECO:0007669"/>
    <property type="project" value="UniProtKB-KW"/>
</dbReference>
<dbReference type="EMBL" id="JABWGO010000001">
    <property type="protein sequence ID" value="NUW39431.1"/>
    <property type="molecule type" value="Genomic_DNA"/>
</dbReference>
<name>A0A7Y6IJQ1_9ACTN</name>
<organism evidence="3 4">
    <name type="scientific">Nonomuraea rhodomycinica</name>
    <dbReference type="NCBI Taxonomy" id="1712872"/>
    <lineage>
        <taxon>Bacteria</taxon>
        <taxon>Bacillati</taxon>
        <taxon>Actinomycetota</taxon>
        <taxon>Actinomycetes</taxon>
        <taxon>Streptosporangiales</taxon>
        <taxon>Streptosporangiaceae</taxon>
        <taxon>Nonomuraea</taxon>
    </lineage>
</organism>
<protein>
    <submittedName>
        <fullName evidence="3">Heavy-metal-associated domain-containing protein</fullName>
    </submittedName>
</protein>
<keyword evidence="4" id="KW-1185">Reference proteome</keyword>
<evidence type="ECO:0000256" key="1">
    <source>
        <dbReference type="ARBA" id="ARBA00022723"/>
    </source>
</evidence>
<evidence type="ECO:0000259" key="2">
    <source>
        <dbReference type="PROSITE" id="PS50846"/>
    </source>
</evidence>
<dbReference type="InterPro" id="IPR036163">
    <property type="entry name" value="HMA_dom_sf"/>
</dbReference>
<sequence length="71" mass="7199">MSTSTSTYKVSGMTCGGCAGKVTTEIGKVAGVSSVDVELATGQVTVTSEGPLDEARIRDVVEEAGYELVAV</sequence>
<accession>A0A7Y6IJQ1</accession>
<gene>
    <name evidence="3" type="ORF">HT134_04685</name>
</gene>
<dbReference type="InterPro" id="IPR017969">
    <property type="entry name" value="Heavy-metal-associated_CS"/>
</dbReference>
<dbReference type="SUPFAM" id="SSF55008">
    <property type="entry name" value="HMA, heavy metal-associated domain"/>
    <property type="match status" value="1"/>
</dbReference>
<feature type="domain" description="HMA" evidence="2">
    <location>
        <begin position="4"/>
        <end position="69"/>
    </location>
</feature>
<keyword evidence="1" id="KW-0479">Metal-binding</keyword>
<dbReference type="PROSITE" id="PS01047">
    <property type="entry name" value="HMA_1"/>
    <property type="match status" value="1"/>
</dbReference>
<dbReference type="Proteomes" id="UP000546126">
    <property type="component" value="Unassembled WGS sequence"/>
</dbReference>
<proteinExistence type="predicted"/>